<keyword evidence="2" id="KW-0472">Membrane</keyword>
<gene>
    <name evidence="2" type="ORF">PTE30175_01806</name>
</gene>
<dbReference type="InterPro" id="IPR023808">
    <property type="entry name" value="Nitrile_Hydratase_acc_put"/>
</dbReference>
<sequence>MEATYTPCTTGTAGAELDRNVTAMTGEIAMPRANGELVFDAPWQSRAFGMAVSLSKAGYFTWDKFRTELARAIRDHGQNGVDEYYLRWLDALEQSMAGSAVIDHKVLHEREEDFRHGGRDEVF</sequence>
<reference evidence="2 3" key="1">
    <citation type="submission" date="2019-08" db="EMBL/GenBank/DDBJ databases">
        <authorList>
            <person name="Peeters C."/>
        </authorList>
    </citation>
    <scope>NUCLEOTIDE SEQUENCE [LARGE SCALE GENOMIC DNA]</scope>
    <source>
        <strain evidence="2 3">LMG 30175</strain>
    </source>
</reference>
<dbReference type="Proteomes" id="UP000414233">
    <property type="component" value="Unassembled WGS sequence"/>
</dbReference>
<evidence type="ECO:0000313" key="2">
    <source>
        <dbReference type="EMBL" id="VVD95996.1"/>
    </source>
</evidence>
<keyword evidence="3" id="KW-1185">Reference proteome</keyword>
<dbReference type="EMBL" id="CABPRZ010000006">
    <property type="protein sequence ID" value="VVD95996.1"/>
    <property type="molecule type" value="Genomic_DNA"/>
</dbReference>
<dbReference type="InterPro" id="IPR008990">
    <property type="entry name" value="Elect_transpt_acc-like_dom_sf"/>
</dbReference>
<proteinExistence type="predicted"/>
<dbReference type="Pfam" id="PF21006">
    <property type="entry name" value="NHase_beta_N"/>
    <property type="match status" value="1"/>
</dbReference>
<evidence type="ECO:0000259" key="1">
    <source>
        <dbReference type="Pfam" id="PF21006"/>
    </source>
</evidence>
<evidence type="ECO:0000313" key="3">
    <source>
        <dbReference type="Proteomes" id="UP000414233"/>
    </source>
</evidence>
<feature type="domain" description="Nitrile hydratase beta subunit-like N-terminal" evidence="1">
    <location>
        <begin position="33"/>
        <end position="115"/>
    </location>
</feature>
<dbReference type="Gene3D" id="1.10.472.20">
    <property type="entry name" value="Nitrile hydratase, beta subunit"/>
    <property type="match status" value="1"/>
</dbReference>
<dbReference type="SUPFAM" id="SSF50090">
    <property type="entry name" value="Electron transport accessory proteins"/>
    <property type="match status" value="1"/>
</dbReference>
<dbReference type="InterPro" id="IPR049054">
    <property type="entry name" value="CN_hydtase_beta-like_N"/>
</dbReference>
<dbReference type="AlphaFoldDB" id="A0A5E4U7F7"/>
<keyword evidence="2" id="KW-0812">Transmembrane</keyword>
<accession>A0A5E4U7F7</accession>
<protein>
    <submittedName>
        <fullName evidence="2">Transmembrane nitrile hydratase</fullName>
    </submittedName>
</protein>
<dbReference type="InterPro" id="IPR042262">
    <property type="entry name" value="CN_hydtase_beta_C"/>
</dbReference>
<organism evidence="2 3">
    <name type="scientific">Pandoraea terrae</name>
    <dbReference type="NCBI Taxonomy" id="1537710"/>
    <lineage>
        <taxon>Bacteria</taxon>
        <taxon>Pseudomonadati</taxon>
        <taxon>Pseudomonadota</taxon>
        <taxon>Betaproteobacteria</taxon>
        <taxon>Burkholderiales</taxon>
        <taxon>Burkholderiaceae</taxon>
        <taxon>Pandoraea</taxon>
    </lineage>
</organism>
<dbReference type="NCBIfam" id="TIGR03889">
    <property type="entry name" value="nitrile_acc"/>
    <property type="match status" value="1"/>
</dbReference>
<dbReference type="OrthoDB" id="9811616at2"/>
<dbReference type="RefSeq" id="WP_150696727.1">
    <property type="nucleotide sequence ID" value="NZ_CABPRZ010000006.1"/>
</dbReference>
<name>A0A5E4U7F7_9BURK</name>